<proteinExistence type="predicted"/>
<feature type="region of interest" description="Disordered" evidence="1">
    <location>
        <begin position="311"/>
        <end position="332"/>
    </location>
</feature>
<feature type="region of interest" description="Disordered" evidence="1">
    <location>
        <begin position="1"/>
        <end position="21"/>
    </location>
</feature>
<dbReference type="OrthoDB" id="20109at2759"/>
<dbReference type="GO" id="GO:0005829">
    <property type="term" value="C:cytosol"/>
    <property type="evidence" value="ECO:0007669"/>
    <property type="project" value="TreeGrafter"/>
</dbReference>
<organism>
    <name type="scientific">Serpula lacrymans var. lacrymans (strain S7.9)</name>
    <name type="common">Dry rot fungus</name>
    <dbReference type="NCBI Taxonomy" id="578457"/>
    <lineage>
        <taxon>Eukaryota</taxon>
        <taxon>Fungi</taxon>
        <taxon>Dikarya</taxon>
        <taxon>Basidiomycota</taxon>
        <taxon>Agaricomycotina</taxon>
        <taxon>Agaricomycetes</taxon>
        <taxon>Agaricomycetidae</taxon>
        <taxon>Boletales</taxon>
        <taxon>Coniophorineae</taxon>
        <taxon>Serpulaceae</taxon>
        <taxon>Serpula</taxon>
    </lineage>
</organism>
<accession>F8NG50</accession>
<reference evidence="2" key="1">
    <citation type="submission" date="2011-04" db="EMBL/GenBank/DDBJ databases">
        <title>Evolution of plant cell wall degrading machinery underlies the functional diversity of forest fungi.</title>
        <authorList>
            <consortium name="US DOE Joint Genome Institute (JGI-PGF)"/>
            <person name="Eastwood D.C."/>
            <person name="Floudas D."/>
            <person name="Binder M."/>
            <person name="Majcherczyk A."/>
            <person name="Schneider P."/>
            <person name="Aerts A."/>
            <person name="Asiegbu F.O."/>
            <person name="Baker S.E."/>
            <person name="Barry K."/>
            <person name="Bendiksby M."/>
            <person name="Blumentritt M."/>
            <person name="Coutinho P.M."/>
            <person name="Cullen D."/>
            <person name="Cullen D."/>
            <person name="Gathman A."/>
            <person name="Goodell B."/>
            <person name="Henrissat B."/>
            <person name="Ihrmark K."/>
            <person name="Kauserud H."/>
            <person name="Kohler A."/>
            <person name="LaButti K."/>
            <person name="Lapidus A."/>
            <person name="Lavin J.L."/>
            <person name="Lee Y.-H."/>
            <person name="Lindquist E."/>
            <person name="Lilly W."/>
            <person name="Lucas S."/>
            <person name="Morin E."/>
            <person name="Murat C."/>
            <person name="Oguiza J.A."/>
            <person name="Park J."/>
            <person name="Pisabarro A.G."/>
            <person name="Riley R."/>
            <person name="Rosling A."/>
            <person name="Salamov A."/>
            <person name="Schmidt O."/>
            <person name="Schmutz J."/>
            <person name="Skrede I."/>
            <person name="Stenlid J."/>
            <person name="Wiebenga A."/>
            <person name="Xie X."/>
            <person name="Kues U."/>
            <person name="Hibbett D.S."/>
            <person name="Hoffmeister D."/>
            <person name="Hogberg N."/>
            <person name="Martin F."/>
            <person name="Grigoriev I.V."/>
            <person name="Watkinson S.C."/>
        </authorList>
    </citation>
    <scope>NUCLEOTIDE SEQUENCE</scope>
    <source>
        <strain evidence="2">S7.9</strain>
    </source>
</reference>
<dbReference type="KEGG" id="sla:SERLADRAFT_455547"/>
<dbReference type="GeneID" id="18817188"/>
<dbReference type="Pfam" id="PF08228">
    <property type="entry name" value="RNase_P_pop3"/>
    <property type="match status" value="1"/>
</dbReference>
<evidence type="ECO:0000313" key="2">
    <source>
        <dbReference type="EMBL" id="EGO31020.1"/>
    </source>
</evidence>
<dbReference type="GO" id="GO:0000171">
    <property type="term" value="F:ribonuclease MRP activity"/>
    <property type="evidence" value="ECO:0007669"/>
    <property type="project" value="TreeGrafter"/>
</dbReference>
<feature type="region of interest" description="Disordered" evidence="1">
    <location>
        <begin position="100"/>
        <end position="119"/>
    </location>
</feature>
<dbReference type="PANTHER" id="PTHR28272:SF1">
    <property type="entry name" value="RIBONUCLEASES P_MRP PROTEIN SUBUNIT POP3"/>
    <property type="match status" value="1"/>
</dbReference>
<dbReference type="InterPro" id="IPR013241">
    <property type="entry name" value="RNase_P_Pop3"/>
</dbReference>
<dbReference type="GO" id="GO:0006364">
    <property type="term" value="P:rRNA processing"/>
    <property type="evidence" value="ECO:0007669"/>
    <property type="project" value="InterPro"/>
</dbReference>
<dbReference type="GO" id="GO:0034965">
    <property type="term" value="P:intronic box C/D snoRNA processing"/>
    <property type="evidence" value="ECO:0007669"/>
    <property type="project" value="TreeGrafter"/>
</dbReference>
<dbReference type="GO" id="GO:0004526">
    <property type="term" value="F:ribonuclease P activity"/>
    <property type="evidence" value="ECO:0007669"/>
    <property type="project" value="TreeGrafter"/>
</dbReference>
<dbReference type="PANTHER" id="PTHR28272">
    <property type="entry name" value="RIBONUCLEASES P/MRP PROTEIN SUBUNIT POP3"/>
    <property type="match status" value="1"/>
</dbReference>
<evidence type="ECO:0000256" key="1">
    <source>
        <dbReference type="SAM" id="MobiDB-lite"/>
    </source>
</evidence>
<dbReference type="GO" id="GO:0000172">
    <property type="term" value="C:ribonuclease MRP complex"/>
    <property type="evidence" value="ECO:0007669"/>
    <property type="project" value="TreeGrafter"/>
</dbReference>
<dbReference type="RefSeq" id="XP_007312904.1">
    <property type="nucleotide sequence ID" value="XM_007312842.1"/>
</dbReference>
<dbReference type="AlphaFoldDB" id="F8NG50"/>
<dbReference type="Proteomes" id="UP000008064">
    <property type="component" value="Unassembled WGS sequence"/>
</dbReference>
<dbReference type="GO" id="GO:0005655">
    <property type="term" value="C:nucleolar ribonuclease P complex"/>
    <property type="evidence" value="ECO:0007669"/>
    <property type="project" value="TreeGrafter"/>
</dbReference>
<gene>
    <name evidence="2" type="ORF">SERLADRAFT_455547</name>
</gene>
<sequence>MSDKTARTHTHVSNRAKNRATVERKPVFKSVLDNPFHVRWPSIPVNLQNLCLARLVSILDGVSESRRSRNLNALEQSKKKLSSRKKGLEEKGHELAVSLDSGIDPGHTAFPPSGGEGPVTPSTVPITAPDGKKCPTILQHLSIGINEVTRKLEAQVQASRNFITLSSSDTALPPQVVPSHIAWVFICRTDIDPPILIDHIPHLVAACNAALLHASAKRNFSPIRLVTLPKGSELSLATALGLRRAAALAVDCHAPGLAILEDVIPSVDIVSAPWLVPHGTHRQLIPTHIKQTRTSAPKDMKAAKEHRAIARTAAKAEAKKRRQASALQDKQKKVVLSTPVDIVADAEGD</sequence>
<feature type="compositionally biased region" description="Basic residues" evidence="1">
    <location>
        <begin position="7"/>
        <end position="18"/>
    </location>
</feature>
<dbReference type="GO" id="GO:0008033">
    <property type="term" value="P:tRNA processing"/>
    <property type="evidence" value="ECO:0007669"/>
    <property type="project" value="InterPro"/>
</dbReference>
<dbReference type="HOGENOM" id="CLU_047273_1_0_1"/>
<dbReference type="EMBL" id="GL945428">
    <property type="protein sequence ID" value="EGO31020.1"/>
    <property type="molecule type" value="Genomic_DNA"/>
</dbReference>
<protein>
    <submittedName>
        <fullName evidence="2">Uncharacterized protein</fullName>
    </submittedName>
</protein>
<name>F8NG50_SERL9</name>